<evidence type="ECO:0000256" key="6">
    <source>
        <dbReference type="ARBA" id="ARBA00023242"/>
    </source>
</evidence>
<dbReference type="PROSITE" id="PS51387">
    <property type="entry name" value="FAD_PCMH"/>
    <property type="match status" value="1"/>
</dbReference>
<evidence type="ECO:0000313" key="12">
    <source>
        <dbReference type="Proteomes" id="UP000760494"/>
    </source>
</evidence>
<dbReference type="Gene3D" id="3.30.70.2740">
    <property type="match status" value="1"/>
</dbReference>
<evidence type="ECO:0000256" key="4">
    <source>
        <dbReference type="ARBA" id="ARBA00022827"/>
    </source>
</evidence>
<dbReference type="SUPFAM" id="SSF55103">
    <property type="entry name" value="FAD-linked oxidases, C-terminal domain"/>
    <property type="match status" value="1"/>
</dbReference>
<dbReference type="InterPro" id="IPR016166">
    <property type="entry name" value="FAD-bd_PCMH"/>
</dbReference>
<dbReference type="GO" id="GO:1903457">
    <property type="term" value="P:lactate catabolic process"/>
    <property type="evidence" value="ECO:0007669"/>
    <property type="project" value="TreeGrafter"/>
</dbReference>
<keyword evidence="4" id="KW-0274">FAD</keyword>
<dbReference type="GO" id="GO:0008270">
    <property type="term" value="F:zinc ion binding"/>
    <property type="evidence" value="ECO:0007669"/>
    <property type="project" value="InterPro"/>
</dbReference>
<dbReference type="GO" id="GO:0008720">
    <property type="term" value="F:D-lactate dehydrogenase (NAD+) activity"/>
    <property type="evidence" value="ECO:0007669"/>
    <property type="project" value="TreeGrafter"/>
</dbReference>
<proteinExistence type="inferred from homology"/>
<gene>
    <name evidence="11" type="ORF">C2S_552</name>
</gene>
<evidence type="ECO:0000256" key="5">
    <source>
        <dbReference type="ARBA" id="ARBA00023002"/>
    </source>
</evidence>
<protein>
    <recommendedName>
        <fullName evidence="7">D-lactate dehydrogenase (cytochrome)</fullName>
        <ecNumber evidence="7">1.1.2.4</ecNumber>
    </recommendedName>
</protein>
<evidence type="ECO:0000256" key="3">
    <source>
        <dbReference type="ARBA" id="ARBA00022630"/>
    </source>
</evidence>
<dbReference type="GO" id="GO:0004458">
    <property type="term" value="F:D-lactate dehydrogenase (cytochrome) activity"/>
    <property type="evidence" value="ECO:0007669"/>
    <property type="project" value="UniProtKB-EC"/>
</dbReference>
<comment type="cofactor">
    <cofactor evidence="1">
        <name>FAD</name>
        <dbReference type="ChEBI" id="CHEBI:57692"/>
    </cofactor>
</comment>
<feature type="region of interest" description="Disordered" evidence="9">
    <location>
        <begin position="1"/>
        <end position="124"/>
    </location>
</feature>
<name>A0A9Q9RGR0_FUSFU</name>
<feature type="domain" description="FAD-binding PCMH-type" evidence="10">
    <location>
        <begin position="787"/>
        <end position="964"/>
    </location>
</feature>
<dbReference type="Pfam" id="PF04082">
    <property type="entry name" value="Fungal_trans"/>
    <property type="match status" value="1"/>
</dbReference>
<dbReference type="CDD" id="cd12148">
    <property type="entry name" value="fungal_TF_MHR"/>
    <property type="match status" value="1"/>
</dbReference>
<dbReference type="FunFam" id="3.30.70.2740:FF:000001">
    <property type="entry name" value="D-lactate dehydrogenase mitochondrial"/>
    <property type="match status" value="1"/>
</dbReference>
<feature type="compositionally biased region" description="Polar residues" evidence="9">
    <location>
        <begin position="96"/>
        <end position="123"/>
    </location>
</feature>
<dbReference type="InterPro" id="IPR036318">
    <property type="entry name" value="FAD-bd_PCMH-like_sf"/>
</dbReference>
<dbReference type="GO" id="GO:0006351">
    <property type="term" value="P:DNA-templated transcription"/>
    <property type="evidence" value="ECO:0007669"/>
    <property type="project" value="InterPro"/>
</dbReference>
<dbReference type="FunFam" id="1.10.45.10:FF:000001">
    <property type="entry name" value="D-lactate dehydrogenase mitochondrial"/>
    <property type="match status" value="1"/>
</dbReference>
<dbReference type="PANTHER" id="PTHR11748:SF116">
    <property type="entry name" value="D-LACTATE DEHYDROGENASE (CYTOCHROME) (AFU_ORTHOLOGUE AFUA_7G02560)"/>
    <property type="match status" value="1"/>
</dbReference>
<comment type="caution">
    <text evidence="11">The sequence shown here is derived from an EMBL/GenBank/DDBJ whole genome shotgun (WGS) entry which is preliminary data.</text>
</comment>
<comment type="catalytic activity">
    <reaction evidence="8">
        <text>(R)-lactate + 2 Fe(III)-[cytochrome c] = 2 Fe(II)-[cytochrome c] + pyruvate + 2 H(+)</text>
        <dbReference type="Rhea" id="RHEA:13521"/>
        <dbReference type="Rhea" id="RHEA-COMP:10350"/>
        <dbReference type="Rhea" id="RHEA-COMP:14399"/>
        <dbReference type="ChEBI" id="CHEBI:15361"/>
        <dbReference type="ChEBI" id="CHEBI:15378"/>
        <dbReference type="ChEBI" id="CHEBI:16004"/>
        <dbReference type="ChEBI" id="CHEBI:29033"/>
        <dbReference type="ChEBI" id="CHEBI:29034"/>
        <dbReference type="EC" id="1.1.2.4"/>
    </reaction>
</comment>
<keyword evidence="5" id="KW-0560">Oxidoreductase</keyword>
<dbReference type="SMART" id="SM00906">
    <property type="entry name" value="Fungal_trans"/>
    <property type="match status" value="1"/>
</dbReference>
<dbReference type="InterPro" id="IPR007219">
    <property type="entry name" value="XnlR_reg_dom"/>
</dbReference>
<dbReference type="InterPro" id="IPR004113">
    <property type="entry name" value="FAD-bd_oxidored_4_C"/>
</dbReference>
<dbReference type="EC" id="1.1.2.4" evidence="7"/>
<dbReference type="SUPFAM" id="SSF56176">
    <property type="entry name" value="FAD-binding/transporter-associated domain-like"/>
    <property type="match status" value="1"/>
</dbReference>
<evidence type="ECO:0000256" key="7">
    <source>
        <dbReference type="ARBA" id="ARBA00038897"/>
    </source>
</evidence>
<feature type="compositionally biased region" description="Basic residues" evidence="9">
    <location>
        <begin position="23"/>
        <end position="36"/>
    </location>
</feature>
<dbReference type="AlphaFoldDB" id="A0A9Q9RGR0"/>
<reference evidence="11" key="1">
    <citation type="submission" date="2019-05" db="EMBL/GenBank/DDBJ databases">
        <authorList>
            <person name="Piombo E."/>
        </authorList>
    </citation>
    <scope>NUCLEOTIDE SEQUENCE</scope>
    <source>
        <strain evidence="11">C2S</strain>
    </source>
</reference>
<keyword evidence="6" id="KW-0539">Nucleus</keyword>
<dbReference type="GO" id="GO:0003677">
    <property type="term" value="F:DNA binding"/>
    <property type="evidence" value="ECO:0007669"/>
    <property type="project" value="InterPro"/>
</dbReference>
<dbReference type="InterPro" id="IPR006094">
    <property type="entry name" value="Oxid_FAD_bind_N"/>
</dbReference>
<dbReference type="InterPro" id="IPR016169">
    <property type="entry name" value="FAD-bd_PCMH_sub2"/>
</dbReference>
<organism evidence="11 12">
    <name type="scientific">Fusarium fujikuroi</name>
    <name type="common">Bakanae and foot rot disease fungus</name>
    <name type="synonym">Gibberella fujikuroi</name>
    <dbReference type="NCBI Taxonomy" id="5127"/>
    <lineage>
        <taxon>Eukaryota</taxon>
        <taxon>Fungi</taxon>
        <taxon>Dikarya</taxon>
        <taxon>Ascomycota</taxon>
        <taxon>Pezizomycotina</taxon>
        <taxon>Sordariomycetes</taxon>
        <taxon>Hypocreomycetidae</taxon>
        <taxon>Hypocreales</taxon>
        <taxon>Nectriaceae</taxon>
        <taxon>Fusarium</taxon>
        <taxon>Fusarium fujikuroi species complex</taxon>
    </lineage>
</organism>
<evidence type="ECO:0000256" key="8">
    <source>
        <dbReference type="ARBA" id="ARBA00051436"/>
    </source>
</evidence>
<dbReference type="Pfam" id="PF01565">
    <property type="entry name" value="FAD_binding_4"/>
    <property type="match status" value="1"/>
</dbReference>
<evidence type="ECO:0000313" key="11">
    <source>
        <dbReference type="EMBL" id="VTT63597.1"/>
    </source>
</evidence>
<dbReference type="Proteomes" id="UP000760494">
    <property type="component" value="Unassembled WGS sequence"/>
</dbReference>
<dbReference type="GO" id="GO:0005739">
    <property type="term" value="C:mitochondrion"/>
    <property type="evidence" value="ECO:0007669"/>
    <property type="project" value="TreeGrafter"/>
</dbReference>
<dbReference type="FunFam" id="3.30.465.10:FF:000014">
    <property type="entry name" value="D-lactate dehydrogenase (Cytochrome), putative"/>
    <property type="match status" value="1"/>
</dbReference>
<dbReference type="InterPro" id="IPR016164">
    <property type="entry name" value="FAD-linked_Oxase-like_C"/>
</dbReference>
<dbReference type="Gene3D" id="3.30.465.10">
    <property type="match status" value="1"/>
</dbReference>
<evidence type="ECO:0000256" key="9">
    <source>
        <dbReference type="SAM" id="MobiDB-lite"/>
    </source>
</evidence>
<keyword evidence="3" id="KW-0285">Flavoprotein</keyword>
<dbReference type="Pfam" id="PF02913">
    <property type="entry name" value="FAD-oxidase_C"/>
    <property type="match status" value="1"/>
</dbReference>
<dbReference type="InterPro" id="IPR016171">
    <property type="entry name" value="Vanillyl_alc_oxidase_C-sub2"/>
</dbReference>
<dbReference type="PANTHER" id="PTHR11748">
    <property type="entry name" value="D-LACTATE DEHYDROGENASE"/>
    <property type="match status" value="1"/>
</dbReference>
<dbReference type="EMBL" id="CABFJX010000112">
    <property type="protein sequence ID" value="VTT63597.1"/>
    <property type="molecule type" value="Genomic_DNA"/>
</dbReference>
<evidence type="ECO:0000256" key="1">
    <source>
        <dbReference type="ARBA" id="ARBA00001974"/>
    </source>
</evidence>
<sequence>MSIYASQFGGMDQGSPSQWTRRTPNHGRKRACKKSGHHEQCALIQSKRRRGPDGRYTLLPEVESHRSSDTLSFAPNDEDSMGLITGASPTEEELHNSNSMQPSSESATARLSSEQHASPNAQPSVVGESWYASYVMRGYTPGHNSVHRPIKECNETVQSVTRDTRRESVCSRPSLPREKTTLSDLPSPDLVDRLIKVYFDRFHAFCPILGRKYFLSSLSDGTMSGTLLQSVLFVASLHCGAEVLHLMGYSTRWDANNALYNKASTAFDADRDSSRIHMILSSYLLHYWFGSPTAYRDCHWWLAAAIRSAQCTGYHRSTRNSKMSHEERSRWKRIWWCLYVRDRQIAISTGTPMVINDQDHDVEGLVEQDFAEEAPETVQYIISQVKLSKAMARLYFSHCSPSRLSLCKEAHVLDEAMRDIQSELQAWYDSSEGLNFSNGHHHLSLTLKVCYHYYLINLSQRLQRQCSACKEIKPVLDAAAQIFNLVENSLLFWTPEHFPMIYVSALFSAMMALAVEVKISAPKSDQIFVKIRPGLLALKQFESVYILARWIKNFFMNILNRPTPFDAVEAHRPPPTLHGDDTTGRGTGLEMINGTDEIPTTTASAGQATHDTTNFEDSNFGFDQGSGSEAGGFWPTYLANGVFSGVQSSDDMEFPHPDSFQYQAICHVGSWQILTSGSTHWAIFNTFPNSVTSSVLSVSFEYIKNTNFSIHKMADKKPSQPTKRQLSSTQSLLGTPEIQHDLSASNIEGACNEFAAILGPENVSTERADLVTHSGSDYQSYAWTEESAILSQVIVYPETTEQVSELMKVCFQRRLPVTPYSGGTSIEGQYIPHLQGICIDFGRMNNIVELNKYDLDCVVQPGMGWMDLNEELAAHGLFFPPDPGPGAMIGGMVGTGCSGTNAAAYGAMKDWVLSLTVVLADGTIIKTRQRARKSSAGYDLTRTFIGSEGTLGLITEATLKLAVKPPCEAVAVCTFPTLRDAASAVREVLSNGIQVAAVEILDEVQMKSINDSALTRLKWKEEPTLFFKFTGSDEFIVDHLAKQVGSITKQNRSTAYIFASDETERNELWSARKNALWSMLAMRKSPSDKVWTTDVAVPLSRLPDIIEFAKEDIQKSGLLGSIVGHVGDGNFHTLLLFPEEKRHIAEEIVHRMVDKAIEMKGTATGEHGVGLVKRDYLEKELGKEAVDTMRSMKNAFDPLCILNCDKVIRMKAA</sequence>
<comment type="similarity">
    <text evidence="2">Belongs to the FAD-binding oxidoreductase/transferase type 4 family.</text>
</comment>
<dbReference type="GO" id="GO:0071949">
    <property type="term" value="F:FAD binding"/>
    <property type="evidence" value="ECO:0007669"/>
    <property type="project" value="InterPro"/>
</dbReference>
<evidence type="ECO:0000259" key="10">
    <source>
        <dbReference type="PROSITE" id="PS51387"/>
    </source>
</evidence>
<dbReference type="Gene3D" id="1.10.45.10">
    <property type="entry name" value="Vanillyl-alcohol Oxidase, Chain A, domain 4"/>
    <property type="match status" value="1"/>
</dbReference>
<accession>A0A9Q9RGR0</accession>
<evidence type="ECO:0000256" key="2">
    <source>
        <dbReference type="ARBA" id="ARBA00008000"/>
    </source>
</evidence>